<dbReference type="GO" id="GO:0003677">
    <property type="term" value="F:DNA binding"/>
    <property type="evidence" value="ECO:0007669"/>
    <property type="project" value="UniProtKB-KW"/>
</dbReference>
<dbReference type="SUPFAM" id="SSF47413">
    <property type="entry name" value="lambda repressor-like DNA-binding domains"/>
    <property type="match status" value="1"/>
</dbReference>
<evidence type="ECO:0000259" key="1">
    <source>
        <dbReference type="Pfam" id="PF19054"/>
    </source>
</evidence>
<dbReference type="OrthoDB" id="2897536at2"/>
<dbReference type="Proteomes" id="UP000195880">
    <property type="component" value="Chromosome"/>
</dbReference>
<protein>
    <submittedName>
        <fullName evidence="2">DNA-binding protein</fullName>
    </submittedName>
</protein>
<dbReference type="RefSeq" id="WP_087884594.1">
    <property type="nucleotide sequence ID" value="NZ_CP021748.1"/>
</dbReference>
<proteinExistence type="predicted"/>
<evidence type="ECO:0000313" key="2">
    <source>
        <dbReference type="EMBL" id="ARX84300.1"/>
    </source>
</evidence>
<name>A0A1Z1WD69_9ACTN</name>
<sequence>MTAETDGADLADPTASTLAHFGNEVRLEREALGMSRAEFGAEAHCGYDLVAKVEKGVRVPPREFAEACDRVFPHASGRFLRLWPLALKLAYPAWFRPYVDLERKATVVRMFQPQLVPGLVQTEEYARAVLRAGRPTNLEDLVTARIERQRILTRDDPARLWLVLNEAVLRNQVDSADVMRRQLEHLRQLAENPTHRVQIIRDRGKHHGWASPFGLLSFKSGADVAHVDGFPKGYVLADAADVAAAQDVYDLLTAMAEPPDESPELIDSISKDCYS</sequence>
<dbReference type="InterPro" id="IPR010982">
    <property type="entry name" value="Lambda_DNA-bd_dom_sf"/>
</dbReference>
<gene>
    <name evidence="2" type="ORF">SMD44_03738</name>
</gene>
<reference evidence="2 3" key="1">
    <citation type="submission" date="2017-05" db="EMBL/GenBank/DDBJ databases">
        <title>Streptomyces alboflavus Genome sequencing and assembly.</title>
        <authorList>
            <person name="Wang Y."/>
            <person name="Du B."/>
            <person name="Ding Y."/>
            <person name="Liu H."/>
            <person name="Hou Q."/>
            <person name="Liu K."/>
            <person name="Wang C."/>
            <person name="Yao L."/>
        </authorList>
    </citation>
    <scope>NUCLEOTIDE SEQUENCE [LARGE SCALE GENOMIC DNA]</scope>
    <source>
        <strain evidence="2 3">MDJK44</strain>
    </source>
</reference>
<dbReference type="Pfam" id="PF13560">
    <property type="entry name" value="HTH_31"/>
    <property type="match status" value="1"/>
</dbReference>
<dbReference type="InterPro" id="IPR001387">
    <property type="entry name" value="Cro/C1-type_HTH"/>
</dbReference>
<keyword evidence="3" id="KW-1185">Reference proteome</keyword>
<dbReference type="EMBL" id="CP021748">
    <property type="protein sequence ID" value="ARX84300.1"/>
    <property type="molecule type" value="Genomic_DNA"/>
</dbReference>
<accession>A0A1Z1WD69</accession>
<dbReference type="InterPro" id="IPR043917">
    <property type="entry name" value="DUF5753"/>
</dbReference>
<dbReference type="AlphaFoldDB" id="A0A1Z1WD69"/>
<dbReference type="KEGG" id="salf:SMD44_03738"/>
<feature type="domain" description="DUF5753" evidence="1">
    <location>
        <begin position="95"/>
        <end position="267"/>
    </location>
</feature>
<organism evidence="2 3">
    <name type="scientific">Streptomyces alboflavus</name>
    <dbReference type="NCBI Taxonomy" id="67267"/>
    <lineage>
        <taxon>Bacteria</taxon>
        <taxon>Bacillati</taxon>
        <taxon>Actinomycetota</taxon>
        <taxon>Actinomycetes</taxon>
        <taxon>Kitasatosporales</taxon>
        <taxon>Streptomycetaceae</taxon>
        <taxon>Streptomyces</taxon>
    </lineage>
</organism>
<evidence type="ECO:0000313" key="3">
    <source>
        <dbReference type="Proteomes" id="UP000195880"/>
    </source>
</evidence>
<keyword evidence="2" id="KW-0238">DNA-binding</keyword>
<dbReference type="CDD" id="cd00093">
    <property type="entry name" value="HTH_XRE"/>
    <property type="match status" value="1"/>
</dbReference>
<dbReference type="Pfam" id="PF19054">
    <property type="entry name" value="DUF5753"/>
    <property type="match status" value="1"/>
</dbReference>